<keyword evidence="8" id="KW-0406">Ion transport</keyword>
<evidence type="ECO:0008006" key="16">
    <source>
        <dbReference type="Google" id="ProtNLM"/>
    </source>
</evidence>
<keyword evidence="9 11" id="KW-0472">Membrane</keyword>
<feature type="domain" description="K+ potassium transporter integral membrane" evidence="12">
    <location>
        <begin position="1307"/>
        <end position="1425"/>
    </location>
</feature>
<name>A0A8X8CM97_POPTO</name>
<dbReference type="InterPro" id="IPR003855">
    <property type="entry name" value="K+_transporter"/>
</dbReference>
<feature type="transmembrane region" description="Helical" evidence="11">
    <location>
        <begin position="1384"/>
        <end position="1404"/>
    </location>
</feature>
<evidence type="ECO:0000256" key="3">
    <source>
        <dbReference type="ARBA" id="ARBA00022448"/>
    </source>
</evidence>
<feature type="domain" description="K+ potassium transporter integral membrane" evidence="12">
    <location>
        <begin position="319"/>
        <end position="406"/>
    </location>
</feature>
<feature type="transmembrane region" description="Helical" evidence="11">
    <location>
        <begin position="1615"/>
        <end position="1633"/>
    </location>
</feature>
<evidence type="ECO:0000256" key="1">
    <source>
        <dbReference type="ARBA" id="ARBA00004651"/>
    </source>
</evidence>
<feature type="transmembrane region" description="Helical" evidence="11">
    <location>
        <begin position="1590"/>
        <end position="1609"/>
    </location>
</feature>
<feature type="transmembrane region" description="Helical" evidence="11">
    <location>
        <begin position="1645"/>
        <end position="1664"/>
    </location>
</feature>
<feature type="domain" description="K+ potassium transporter C-terminal" evidence="13">
    <location>
        <begin position="1696"/>
        <end position="1940"/>
    </location>
</feature>
<evidence type="ECO:0000313" key="14">
    <source>
        <dbReference type="EMBL" id="KAG6759410.1"/>
    </source>
</evidence>
<dbReference type="GO" id="GO:0015079">
    <property type="term" value="F:potassium ion transmembrane transporter activity"/>
    <property type="evidence" value="ECO:0007669"/>
    <property type="project" value="InterPro"/>
</dbReference>
<protein>
    <recommendedName>
        <fullName evidence="16">Potassium transporter</fullName>
    </recommendedName>
</protein>
<dbReference type="Pfam" id="PF02705">
    <property type="entry name" value="K_trans"/>
    <property type="match status" value="6"/>
</dbReference>
<feature type="domain" description="K+ potassium transporter integral membrane" evidence="12">
    <location>
        <begin position="447"/>
        <end position="511"/>
    </location>
</feature>
<evidence type="ECO:0000259" key="13">
    <source>
        <dbReference type="Pfam" id="PF22776"/>
    </source>
</evidence>
<accession>A0A8X8CM97</accession>
<reference evidence="14" key="1">
    <citation type="journal article" date="2020" name="bioRxiv">
        <title>Hybrid origin of Populus tomentosa Carr. identified through genome sequencing and phylogenomic analysis.</title>
        <authorList>
            <person name="An X."/>
            <person name="Gao K."/>
            <person name="Chen Z."/>
            <person name="Li J."/>
            <person name="Yang X."/>
            <person name="Yang X."/>
            <person name="Zhou J."/>
            <person name="Guo T."/>
            <person name="Zhao T."/>
            <person name="Huang S."/>
            <person name="Miao D."/>
            <person name="Khan W.U."/>
            <person name="Rao P."/>
            <person name="Ye M."/>
            <person name="Lei B."/>
            <person name="Liao W."/>
            <person name="Wang J."/>
            <person name="Ji L."/>
            <person name="Li Y."/>
            <person name="Guo B."/>
            <person name="Mustafa N.S."/>
            <person name="Li S."/>
            <person name="Yun Q."/>
            <person name="Keller S.R."/>
            <person name="Mao J."/>
            <person name="Zhang R."/>
            <person name="Strauss S.H."/>
        </authorList>
    </citation>
    <scope>NUCLEOTIDE SEQUENCE</scope>
    <source>
        <strain evidence="14">GM15</strain>
        <tissue evidence="14">Leaf</tissue>
    </source>
</reference>
<feature type="transmembrane region" description="Helical" evidence="11">
    <location>
        <begin position="508"/>
        <end position="531"/>
    </location>
</feature>
<evidence type="ECO:0000313" key="15">
    <source>
        <dbReference type="Proteomes" id="UP000886885"/>
    </source>
</evidence>
<dbReference type="PANTHER" id="PTHR30540:SF98">
    <property type="entry name" value="POTASSIUM TRANSPORTER 6"/>
    <property type="match status" value="1"/>
</dbReference>
<keyword evidence="15" id="KW-1185">Reference proteome</keyword>
<feature type="transmembrane region" description="Helical" evidence="11">
    <location>
        <begin position="1337"/>
        <end position="1359"/>
    </location>
</feature>
<feature type="transmembrane region" description="Helical" evidence="11">
    <location>
        <begin position="537"/>
        <end position="558"/>
    </location>
</feature>
<sequence>MEGDDDRIEESSVRLVGSSNDGIVDGGGGGGFGESRWVDGSEVDSESPPWSLLDENDSGPGYGSMRRRLVKKPRRVDSFDVEAMEIAGAHHHHSKDLSIWQNLALAFQTLGVVYGDLGTSPLYVFTDVFSKVPIRSEVDVLGALSLVIYTIALIPLAKYVFVVLKANDNGEGGTFALYSLICRYAKVNMLPNRQPADENISSFRLKLPTPELERALNIKETLEKRSSLKTVLLLLVLTGTSMVIGDGILTPAMSGTSMCVVSLAVMSAVSGLQGEISGFGTSRTEELKYLSWVTYPYTQPIMNFGTKIAQISLVLSIGAVVVVSIIILLGLFNIQRFGTGKVGFMFAPVLALWFFSLGAIGIYNLVKHDISVLRALNPAYIYFFFKKNSSAAWSALGGCVLCITGVYCPKLLGTLVTVLIYRLTHMNLAGKLSTDFLLKRYLFDATTCLYVVSGAEAMFADLGHFSVQSIQIAFTCVVFPCLLLAYMGQASYLMKYPDSASRIFYDSVPGIAEVGVMIVSTTLVTLVMLLIWRTNLFLALCFPLVFGSIELIYLSAVLSKILEGGWVPLAFAMFFLCVMYTWNYGSVLKYQSEVREKISMDFMLELGSTLGTVRVPGIGLLYNELVQGVPSIFGQFLLSLPAIHSTIVFVCIKYVPVPVVPQEERFLFRRVCPKDYHMFRCVARYGYKDVRKEGHHVFEQLLVESLEKFLRREAQDLAIESNLNEYFDDVSERSRDSGAAGGHGTDELRVPLMLDQRLEDAGSSISEETSSAFPSSVMSLDEDPSLEYELSALREAMDSGFTYLLAHGDVRAKKNSFFFKKLVINYFYAFLRKNCRAGAANMSVPHMNILQHQRQEVPFALGWMHYAYATWRSLRHGSLLALDRLASHPLRSLVTSTPVTRHTFHLLSLIPVLETSEALVGFLFWQRYGAILTPVFQIKSPPFLLVLNKWVIVETNITTCECFPLSPIMDLESGVFQNHVKKESWKTVLTLAYQSLGVVYGDLSTSPLYVYKSTFAEDIQHSETNEEIYGVLSFVFWTLTLVPLLKYVFIVLKADDNGEGGTFALYSLLCRHARINSLPNCQVADEELYEYKKDAANTCLTPTTTFGLRLKSTLEKHRVLQRFLLLLALIGTCMVIGDGVLTPALSVFSAVSGLELSMAKEHHKCKILAASFRIFCFGIPMSFFNEYDSILCSRLIMVNWLEWVRLLLLLSLKVSSGSSLHWSAFWLEFNAVISNLELIFVPELFSRKYDKCDHPVEKCQTEFPSLKKQSLSYEAASFLIRTAITIGTVHTIHDLPLTVILPSEKFNNFADVEVPVACTILICLFALQHYGTHRVGFLFAPVVLMWLLCISAIGIYNIIHWNPHVYQALSPYYMYKFLRKTQRGGWMSLGGILLCITGSEAMFADLGHFSQLSIQIYYFHSASLALTGQQVDLCGLSFGISFFSCHQVLSPPPKFFLRHYPQIAFTSLVYPSLILAYMGQAAYLSQHHVIDNDYHIGFYVSVPGKLRWPVLVIAILAAVVGSQAIITGTFSIIKQCSALGCFPRVKIVHTSSKIHGQIYIPEINWTLMVLCLAVTIGFRDTKRLGNASGLAVITVMLVTTCLMSLVIVLCWHKTVFLAICFVCFFGTIEALYFSASLIKFLEGAWVPIALSFIFLIVMCVWHYGTLKAYEFDVQNKVSINWLLSLGPSLGIVRVRGIGLIHTELVSGIPAIFSHFVTNLPAFHQVLVFLCIKSVPVPHVRAKERFLIGHVGPREYRLYRCIVRYGYRDVHKDDMEFEKDLVCSIAEYIRTGNAEPNGARDEMESEDDKMTVVGTCCTHTDGIQLREDDVDKIESAGTSELREIRSPPVMQPRKRVRFIVPDSPKINRGAREELQELMEAREAGIAYILGHCYVRAKQGSSMLKKLVVNYGYEFLRRNSRAPAYTLSVPHASTLEVGMVYRV</sequence>
<dbReference type="OrthoDB" id="504708at2759"/>
<keyword evidence="4" id="KW-0633">Potassium transport</keyword>
<feature type="transmembrane region" description="Helical" evidence="11">
    <location>
        <begin position="1028"/>
        <end position="1049"/>
    </location>
</feature>
<proteinExistence type="inferred from homology"/>
<feature type="transmembrane region" description="Helical" evidence="11">
    <location>
        <begin position="344"/>
        <end position="366"/>
    </location>
</feature>
<feature type="transmembrane region" description="Helical" evidence="11">
    <location>
        <begin position="392"/>
        <end position="421"/>
    </location>
</feature>
<feature type="region of interest" description="Disordered" evidence="10">
    <location>
        <begin position="1"/>
        <end position="57"/>
    </location>
</feature>
<gene>
    <name evidence="14" type="ORF">POTOM_035887</name>
</gene>
<feature type="domain" description="K+ potassium transporter integral membrane" evidence="12">
    <location>
        <begin position="991"/>
        <end position="1175"/>
    </location>
</feature>
<feature type="domain" description="K+ potassium transporter C-terminal" evidence="13">
    <location>
        <begin position="616"/>
        <end position="851"/>
    </location>
</feature>
<feature type="domain" description="K+ potassium transporter integral membrane" evidence="12">
    <location>
        <begin position="1462"/>
        <end position="1683"/>
    </location>
</feature>
<feature type="transmembrane region" description="Helical" evidence="11">
    <location>
        <begin position="1506"/>
        <end position="1526"/>
    </location>
</feature>
<evidence type="ECO:0000259" key="12">
    <source>
        <dbReference type="Pfam" id="PF02705"/>
    </source>
</evidence>
<feature type="transmembrane region" description="Helical" evidence="11">
    <location>
        <begin position="465"/>
        <end position="487"/>
    </location>
</feature>
<feature type="transmembrane region" description="Helical" evidence="11">
    <location>
        <begin position="565"/>
        <end position="582"/>
    </location>
</feature>
<feature type="transmembrane region" description="Helical" evidence="11">
    <location>
        <begin position="1123"/>
        <end position="1147"/>
    </location>
</feature>
<feature type="transmembrane region" description="Helical" evidence="11">
    <location>
        <begin position="1463"/>
        <end position="1485"/>
    </location>
</feature>
<comment type="subcellular location">
    <subcellularLocation>
        <location evidence="1">Cell membrane</location>
        <topology evidence="1">Multi-pass membrane protein</topology>
    </subcellularLocation>
</comment>
<dbReference type="EMBL" id="JAAWWB010000019">
    <property type="protein sequence ID" value="KAG6759410.1"/>
    <property type="molecule type" value="Genomic_DNA"/>
</dbReference>
<feature type="transmembrane region" description="Helical" evidence="11">
    <location>
        <begin position="308"/>
        <end position="332"/>
    </location>
</feature>
<dbReference type="InterPro" id="IPR053952">
    <property type="entry name" value="K_trans_C"/>
</dbReference>
<evidence type="ECO:0000256" key="6">
    <source>
        <dbReference type="ARBA" id="ARBA00022958"/>
    </source>
</evidence>
<comment type="caution">
    <text evidence="14">The sequence shown here is derived from an EMBL/GenBank/DDBJ whole genome shotgun (WGS) entry which is preliminary data.</text>
</comment>
<evidence type="ECO:0000256" key="4">
    <source>
        <dbReference type="ARBA" id="ARBA00022538"/>
    </source>
</evidence>
<evidence type="ECO:0000256" key="2">
    <source>
        <dbReference type="ARBA" id="ARBA00008440"/>
    </source>
</evidence>
<dbReference type="Pfam" id="PF22776">
    <property type="entry name" value="K_trans_C"/>
    <property type="match status" value="2"/>
</dbReference>
<evidence type="ECO:0000256" key="8">
    <source>
        <dbReference type="ARBA" id="ARBA00023065"/>
    </source>
</evidence>
<keyword evidence="6" id="KW-0630">Potassium</keyword>
<dbReference type="Proteomes" id="UP000886885">
    <property type="component" value="Chromosome 10A"/>
</dbReference>
<comment type="similarity">
    <text evidence="2">Belongs to the HAK/KUP transporter (TC 2.A.72.3) family.</text>
</comment>
<keyword evidence="5 11" id="KW-0812">Transmembrane</keyword>
<feature type="transmembrane region" description="Helical" evidence="11">
    <location>
        <begin position="441"/>
        <end position="459"/>
    </location>
</feature>
<dbReference type="PANTHER" id="PTHR30540">
    <property type="entry name" value="OSMOTIC STRESS POTASSIUM TRANSPORTER"/>
    <property type="match status" value="1"/>
</dbReference>
<dbReference type="GO" id="GO:0005886">
    <property type="term" value="C:plasma membrane"/>
    <property type="evidence" value="ECO:0007669"/>
    <property type="project" value="UniProtKB-SubCell"/>
</dbReference>
<evidence type="ECO:0000256" key="11">
    <source>
        <dbReference type="SAM" id="Phobius"/>
    </source>
</evidence>
<feature type="transmembrane region" description="Helical" evidence="11">
    <location>
        <begin position="140"/>
        <end position="161"/>
    </location>
</feature>
<dbReference type="InterPro" id="IPR053951">
    <property type="entry name" value="K_trans_N"/>
</dbReference>
<organism evidence="14 15">
    <name type="scientific">Populus tomentosa</name>
    <name type="common">Chinese white poplar</name>
    <dbReference type="NCBI Taxonomy" id="118781"/>
    <lineage>
        <taxon>Eukaryota</taxon>
        <taxon>Viridiplantae</taxon>
        <taxon>Streptophyta</taxon>
        <taxon>Embryophyta</taxon>
        <taxon>Tracheophyta</taxon>
        <taxon>Spermatophyta</taxon>
        <taxon>Magnoliopsida</taxon>
        <taxon>eudicotyledons</taxon>
        <taxon>Gunneridae</taxon>
        <taxon>Pentapetalae</taxon>
        <taxon>rosids</taxon>
        <taxon>fabids</taxon>
        <taxon>Malpighiales</taxon>
        <taxon>Salicaceae</taxon>
        <taxon>Saliceae</taxon>
        <taxon>Populus</taxon>
    </lineage>
</organism>
<evidence type="ECO:0000256" key="5">
    <source>
        <dbReference type="ARBA" id="ARBA00022692"/>
    </source>
</evidence>
<evidence type="ECO:0000256" key="7">
    <source>
        <dbReference type="ARBA" id="ARBA00022989"/>
    </source>
</evidence>
<feature type="transmembrane region" description="Helical" evidence="11">
    <location>
        <begin position="1558"/>
        <end position="1578"/>
    </location>
</feature>
<evidence type="ECO:0000256" key="10">
    <source>
        <dbReference type="SAM" id="MobiDB-lite"/>
    </source>
</evidence>
<keyword evidence="7 11" id="KW-1133">Transmembrane helix</keyword>
<feature type="transmembrane region" description="Helical" evidence="11">
    <location>
        <begin position="231"/>
        <end position="253"/>
    </location>
</feature>
<feature type="domain" description="K+ potassium transporter integral membrane" evidence="12">
    <location>
        <begin position="105"/>
        <end position="272"/>
    </location>
</feature>
<keyword evidence="3" id="KW-0813">Transport</keyword>
<feature type="compositionally biased region" description="Gly residues" evidence="10">
    <location>
        <begin position="24"/>
        <end position="33"/>
    </location>
</feature>
<evidence type="ECO:0000256" key="9">
    <source>
        <dbReference type="ARBA" id="ARBA00023136"/>
    </source>
</evidence>